<accession>A0A0C3DUD5</accession>
<reference evidence="2 3" key="1">
    <citation type="submission" date="2014-04" db="EMBL/GenBank/DDBJ databases">
        <authorList>
            <consortium name="DOE Joint Genome Institute"/>
            <person name="Kuo A."/>
            <person name="Kohler A."/>
            <person name="Nagy L.G."/>
            <person name="Floudas D."/>
            <person name="Copeland A."/>
            <person name="Barry K.W."/>
            <person name="Cichocki N."/>
            <person name="Veneault-Fourrey C."/>
            <person name="LaButti K."/>
            <person name="Lindquist E.A."/>
            <person name="Lipzen A."/>
            <person name="Lundell T."/>
            <person name="Morin E."/>
            <person name="Murat C."/>
            <person name="Sun H."/>
            <person name="Tunlid A."/>
            <person name="Henrissat B."/>
            <person name="Grigoriev I.V."/>
            <person name="Hibbett D.S."/>
            <person name="Martin F."/>
            <person name="Nordberg H.P."/>
            <person name="Cantor M.N."/>
            <person name="Hua S.X."/>
        </authorList>
    </citation>
    <scope>NUCLEOTIDE SEQUENCE [LARGE SCALE GENOMIC DNA]</scope>
    <source>
        <strain evidence="2 3">Foug A</strain>
    </source>
</reference>
<dbReference type="SUPFAM" id="SSF50104">
    <property type="entry name" value="Translation proteins SH3-like domain"/>
    <property type="match status" value="1"/>
</dbReference>
<dbReference type="InParanoid" id="A0A0C3DUD5"/>
<feature type="compositionally biased region" description="Polar residues" evidence="1">
    <location>
        <begin position="102"/>
        <end position="114"/>
    </location>
</feature>
<dbReference type="OrthoDB" id="3048815at2759"/>
<dbReference type="AlphaFoldDB" id="A0A0C3DUD5"/>
<dbReference type="InterPro" id="IPR008991">
    <property type="entry name" value="Translation_prot_SH3-like_sf"/>
</dbReference>
<organism evidence="2 3">
    <name type="scientific">Scleroderma citrinum Foug A</name>
    <dbReference type="NCBI Taxonomy" id="1036808"/>
    <lineage>
        <taxon>Eukaryota</taxon>
        <taxon>Fungi</taxon>
        <taxon>Dikarya</taxon>
        <taxon>Basidiomycota</taxon>
        <taxon>Agaricomycotina</taxon>
        <taxon>Agaricomycetes</taxon>
        <taxon>Agaricomycetidae</taxon>
        <taxon>Boletales</taxon>
        <taxon>Sclerodermatineae</taxon>
        <taxon>Sclerodermataceae</taxon>
        <taxon>Scleroderma</taxon>
    </lineage>
</organism>
<protein>
    <submittedName>
        <fullName evidence="2">Uncharacterized protein</fullName>
    </submittedName>
</protein>
<name>A0A0C3DUD5_9AGAM</name>
<keyword evidence="3" id="KW-1185">Reference proteome</keyword>
<gene>
    <name evidence="2" type="ORF">SCLCIDRAFT_23581</name>
</gene>
<proteinExistence type="predicted"/>
<feature type="region of interest" description="Disordered" evidence="1">
    <location>
        <begin position="102"/>
        <end position="127"/>
    </location>
</feature>
<reference evidence="3" key="2">
    <citation type="submission" date="2015-01" db="EMBL/GenBank/DDBJ databases">
        <title>Evolutionary Origins and Diversification of the Mycorrhizal Mutualists.</title>
        <authorList>
            <consortium name="DOE Joint Genome Institute"/>
            <consortium name="Mycorrhizal Genomics Consortium"/>
            <person name="Kohler A."/>
            <person name="Kuo A."/>
            <person name="Nagy L.G."/>
            <person name="Floudas D."/>
            <person name="Copeland A."/>
            <person name="Barry K.W."/>
            <person name="Cichocki N."/>
            <person name="Veneault-Fourrey C."/>
            <person name="LaButti K."/>
            <person name="Lindquist E.A."/>
            <person name="Lipzen A."/>
            <person name="Lundell T."/>
            <person name="Morin E."/>
            <person name="Murat C."/>
            <person name="Riley R."/>
            <person name="Ohm R."/>
            <person name="Sun H."/>
            <person name="Tunlid A."/>
            <person name="Henrissat B."/>
            <person name="Grigoriev I.V."/>
            <person name="Hibbett D.S."/>
            <person name="Martin F."/>
        </authorList>
    </citation>
    <scope>NUCLEOTIDE SEQUENCE [LARGE SCALE GENOMIC DNA]</scope>
    <source>
        <strain evidence="3">Foug A</strain>
    </source>
</reference>
<dbReference type="EMBL" id="KN822029">
    <property type="protein sequence ID" value="KIM64225.1"/>
    <property type="molecule type" value="Genomic_DNA"/>
</dbReference>
<evidence type="ECO:0000256" key="1">
    <source>
        <dbReference type="SAM" id="MobiDB-lite"/>
    </source>
</evidence>
<dbReference type="HOGENOM" id="CLU_325758_0_0_1"/>
<dbReference type="STRING" id="1036808.A0A0C3DUD5"/>
<evidence type="ECO:0000313" key="2">
    <source>
        <dbReference type="EMBL" id="KIM64225.1"/>
    </source>
</evidence>
<sequence length="885" mass="99126">MSDCKFNITLRMLNIHTFCWLRDYAKDAIMLHMALDAIEITLKENYDDNEWMDLMFHMVMDPGCWHNVKEVFVQELGITEPESCTIEGSPSELHLLPSETSITSGDQDSITSSPGIEVSELHSSPDIPIKNQKPTSELWSTCPCPVNPAWLMGTEERNDVITKWIRSQIEHHPDFILYLQSQTELQTMSKVLNQYRIISRMLGLLLGLMMPVSYDGAPSCMVKMDHILKALGLNSDWNEKCCETLALLSWYENSVDALLELLKFVDRSYTEDMLQSPLQSIRAVVPSASSQKSVRRGLPGQTSRKVKHRKLSANWFIDVATVENDEEGKEDEGEEEEGGAEELIHCPQPVGPSGKQSYQQTIDAIIEQLNRKIPEEAAFKSPKISQLPSGVTLPPQKSIFIVDFFSASARIFAFQSMMSQGFQASSPLEVWQNLPPLHLHAHKPIVLLPLKEGTLLATFKAHKTLPHQSWVRIKRPTLYKGDFSYVETSDEHDAVVIVAPRQCPYNIPEHLNKRVEFDVELVRMTNLILEPISSPTGTVIGYTCGGQEFIHGLLRLCLSVHNLEIIKHSHPDDIKYHITADFDCKFIEEMVQLFSAQFWQDMDEVEIQEGDLKGDGVKVIAGPFSRETSHVIVVNKGLIVLVVMQEGRTTENIEVSKFFMQSFSKDHGLIVLVVLQDCGAAENIEVSKLFVQSYSKDHVLSCSVDDCTDLAHPLAKGEALPGDLWINPNGFCVHFNDGAGGDEIDEDSMTLVKPCHVHIKPSPHTLTLTKDKGYNVTVGDIVEVARGNYYHCEGVVKAVDLTNALLDIVCPVEGNQTKVPITFCCKVKERSENELSKFVGHDVWVIGGEKKGCQATLHSLGRTYSLVALFGHQLIQLKNDQIATP</sequence>
<dbReference type="Proteomes" id="UP000053989">
    <property type="component" value="Unassembled WGS sequence"/>
</dbReference>
<evidence type="ECO:0000313" key="3">
    <source>
        <dbReference type="Proteomes" id="UP000053989"/>
    </source>
</evidence>